<keyword evidence="1" id="KW-0472">Membrane</keyword>
<organism evidence="2 3">
    <name type="scientific">Ligilactobacillus salivarius</name>
    <dbReference type="NCBI Taxonomy" id="1624"/>
    <lineage>
        <taxon>Bacteria</taxon>
        <taxon>Bacillati</taxon>
        <taxon>Bacillota</taxon>
        <taxon>Bacilli</taxon>
        <taxon>Lactobacillales</taxon>
        <taxon>Lactobacillaceae</taxon>
        <taxon>Ligilactobacillus</taxon>
    </lineage>
</organism>
<evidence type="ECO:0000256" key="1">
    <source>
        <dbReference type="SAM" id="Phobius"/>
    </source>
</evidence>
<dbReference type="AlphaFoldDB" id="A0A7X2MHL7"/>
<gene>
    <name evidence="2" type="ORF">GKC33_13310</name>
</gene>
<dbReference type="Proteomes" id="UP000467635">
    <property type="component" value="Unassembled WGS sequence"/>
</dbReference>
<accession>A0A7X2MHL7</accession>
<protein>
    <submittedName>
        <fullName evidence="2">Uncharacterized protein</fullName>
    </submittedName>
</protein>
<keyword evidence="1" id="KW-0812">Transmembrane</keyword>
<evidence type="ECO:0000313" key="3">
    <source>
        <dbReference type="Proteomes" id="UP000467635"/>
    </source>
</evidence>
<sequence>MDYLVIKTIIWIFFITSAILEVNYKKKHGELDKRARKQAILGTFLIVTTILLML</sequence>
<proteinExistence type="predicted"/>
<reference evidence="2 3" key="1">
    <citation type="submission" date="2019-11" db="EMBL/GenBank/DDBJ databases">
        <title>Draft Genome Sequence of Plant Growth-Promoting Rhizosphere-Associated Bacteria.</title>
        <authorList>
            <person name="Vasilyev I.Y."/>
            <person name="Radchenko V."/>
            <person name="Ilnitskaya E.V."/>
        </authorList>
    </citation>
    <scope>NUCLEOTIDE SEQUENCE [LARGE SCALE GENOMIC DNA]</scope>
    <source>
        <strain evidence="2 3">VRA_01-1sq_f</strain>
    </source>
</reference>
<feature type="transmembrane region" description="Helical" evidence="1">
    <location>
        <begin position="6"/>
        <end position="24"/>
    </location>
</feature>
<dbReference type="EMBL" id="WKKX01001026">
    <property type="protein sequence ID" value="MSE09606.1"/>
    <property type="molecule type" value="Genomic_DNA"/>
</dbReference>
<evidence type="ECO:0000313" key="2">
    <source>
        <dbReference type="EMBL" id="MSE09606.1"/>
    </source>
</evidence>
<comment type="caution">
    <text evidence="2">The sequence shown here is derived from an EMBL/GenBank/DDBJ whole genome shotgun (WGS) entry which is preliminary data.</text>
</comment>
<name>A0A7X2MHL7_9LACO</name>
<keyword evidence="1" id="KW-1133">Transmembrane helix</keyword>